<feature type="transmembrane region" description="Helical" evidence="7">
    <location>
        <begin position="84"/>
        <end position="109"/>
    </location>
</feature>
<evidence type="ECO:0000256" key="1">
    <source>
        <dbReference type="ARBA" id="ARBA00004651"/>
    </source>
</evidence>
<evidence type="ECO:0000313" key="9">
    <source>
        <dbReference type="EMBL" id="TDK45638.1"/>
    </source>
</evidence>
<dbReference type="CDD" id="cd06261">
    <property type="entry name" value="TM_PBP2"/>
    <property type="match status" value="1"/>
</dbReference>
<keyword evidence="3" id="KW-1003">Cell membrane</keyword>
<evidence type="ECO:0000256" key="5">
    <source>
        <dbReference type="ARBA" id="ARBA00022989"/>
    </source>
</evidence>
<sequence>MTSEANPALFGRIPILGRFGLWIWRNPLIAPALLVVIVVTQAPFILTVIYSLFRWNLQRPENTAFNAFGNYVDIVRDTRFLDSIVTSLTFTVGAVLLSLLVGLIYALLVHDRFFGRGIVRTLLITPFLIMPIIGALAWKYTVLSPIFGVVNWIVRQFGAAPIDWIGMYPVASVVAVLVWRWAPFMMIIILAGLQALDDDQREAARMDGAGPLGEIRFVVLPHLKKYLQLSALLGSIFIVNEFDVIFMLTQGGPGTATTNVPFLIYQSVFYSFDIGHAAAMAVVTVLGTIIIVTYLLKLLGSLMGDLD</sequence>
<dbReference type="OrthoDB" id="5812615at2"/>
<comment type="caution">
    <text evidence="9">The sequence shown here is derived from an EMBL/GenBank/DDBJ whole genome shotgun (WGS) entry which is preliminary data.</text>
</comment>
<dbReference type="Gene3D" id="1.10.3720.10">
    <property type="entry name" value="MetI-like"/>
    <property type="match status" value="1"/>
</dbReference>
<gene>
    <name evidence="9" type="ORF">E1832_13305</name>
</gene>
<keyword evidence="4 7" id="KW-0812">Transmembrane</keyword>
<dbReference type="Proteomes" id="UP000295301">
    <property type="component" value="Unassembled WGS sequence"/>
</dbReference>
<feature type="transmembrane region" description="Helical" evidence="7">
    <location>
        <begin position="268"/>
        <end position="296"/>
    </location>
</feature>
<dbReference type="GO" id="GO:0055085">
    <property type="term" value="P:transmembrane transport"/>
    <property type="evidence" value="ECO:0007669"/>
    <property type="project" value="InterPro"/>
</dbReference>
<evidence type="ECO:0000256" key="4">
    <source>
        <dbReference type="ARBA" id="ARBA00022692"/>
    </source>
</evidence>
<protein>
    <submittedName>
        <fullName evidence="9">Sugar ABC transporter permease</fullName>
    </submittedName>
</protein>
<keyword evidence="6 7" id="KW-0472">Membrane</keyword>
<keyword evidence="2 7" id="KW-0813">Transport</keyword>
<dbReference type="PANTHER" id="PTHR43005:SF2">
    <property type="entry name" value="INTEGRAL MEMBRANE SUGAR TRANSPORT PROTEIN"/>
    <property type="match status" value="1"/>
</dbReference>
<comment type="similarity">
    <text evidence="7">Belongs to the binding-protein-dependent transport system permease family.</text>
</comment>
<dbReference type="RefSeq" id="WP_133360253.1">
    <property type="nucleotide sequence ID" value="NZ_SMUV01000068.1"/>
</dbReference>
<keyword evidence="10" id="KW-1185">Reference proteome</keyword>
<dbReference type="InterPro" id="IPR000515">
    <property type="entry name" value="MetI-like"/>
</dbReference>
<comment type="subcellular location">
    <subcellularLocation>
        <location evidence="1 7">Cell membrane</location>
        <topology evidence="1 7">Multi-pass membrane protein</topology>
    </subcellularLocation>
</comment>
<dbReference type="InterPro" id="IPR035906">
    <property type="entry name" value="MetI-like_sf"/>
</dbReference>
<feature type="transmembrane region" description="Helical" evidence="7">
    <location>
        <begin position="177"/>
        <end position="196"/>
    </location>
</feature>
<dbReference type="SUPFAM" id="SSF161098">
    <property type="entry name" value="MetI-like"/>
    <property type="match status" value="1"/>
</dbReference>
<reference evidence="9 10" key="1">
    <citation type="submission" date="2019-03" db="EMBL/GenBank/DDBJ databases">
        <title>Ruegeria lutea sp. nov., a novel strain, isolated from marine sediment, the Masan Bay, South Korea.</title>
        <authorList>
            <person name="Kim J."/>
            <person name="Kim D.-Y."/>
            <person name="Lee S.-S."/>
        </authorList>
    </citation>
    <scope>NUCLEOTIDE SEQUENCE [LARGE SCALE GENOMIC DNA]</scope>
    <source>
        <strain evidence="9 10">318-1</strain>
    </source>
</reference>
<accession>A0A4R5V1H6</accession>
<proteinExistence type="inferred from homology"/>
<evidence type="ECO:0000256" key="2">
    <source>
        <dbReference type="ARBA" id="ARBA00022448"/>
    </source>
</evidence>
<organism evidence="9 10">
    <name type="scientific">Antarcticimicrobium luteum</name>
    <dbReference type="NCBI Taxonomy" id="2547397"/>
    <lineage>
        <taxon>Bacteria</taxon>
        <taxon>Pseudomonadati</taxon>
        <taxon>Pseudomonadota</taxon>
        <taxon>Alphaproteobacteria</taxon>
        <taxon>Rhodobacterales</taxon>
        <taxon>Paracoccaceae</taxon>
        <taxon>Antarcticimicrobium</taxon>
    </lineage>
</organism>
<dbReference type="EMBL" id="SMUV01000068">
    <property type="protein sequence ID" value="TDK45638.1"/>
    <property type="molecule type" value="Genomic_DNA"/>
</dbReference>
<keyword evidence="5 7" id="KW-1133">Transmembrane helix</keyword>
<feature type="domain" description="ABC transmembrane type-1" evidence="8">
    <location>
        <begin position="84"/>
        <end position="295"/>
    </location>
</feature>
<evidence type="ECO:0000256" key="6">
    <source>
        <dbReference type="ARBA" id="ARBA00023136"/>
    </source>
</evidence>
<dbReference type="PROSITE" id="PS50928">
    <property type="entry name" value="ABC_TM1"/>
    <property type="match status" value="1"/>
</dbReference>
<dbReference type="GO" id="GO:0005886">
    <property type="term" value="C:plasma membrane"/>
    <property type="evidence" value="ECO:0007669"/>
    <property type="project" value="UniProtKB-SubCell"/>
</dbReference>
<feature type="transmembrane region" description="Helical" evidence="7">
    <location>
        <begin position="121"/>
        <end position="138"/>
    </location>
</feature>
<feature type="transmembrane region" description="Helical" evidence="7">
    <location>
        <begin position="28"/>
        <end position="53"/>
    </location>
</feature>
<evidence type="ECO:0000313" key="10">
    <source>
        <dbReference type="Proteomes" id="UP000295301"/>
    </source>
</evidence>
<dbReference type="AlphaFoldDB" id="A0A4R5V1H6"/>
<evidence type="ECO:0000259" key="8">
    <source>
        <dbReference type="PROSITE" id="PS50928"/>
    </source>
</evidence>
<dbReference type="Pfam" id="PF00528">
    <property type="entry name" value="BPD_transp_1"/>
    <property type="match status" value="1"/>
</dbReference>
<evidence type="ECO:0000256" key="7">
    <source>
        <dbReference type="RuleBase" id="RU363032"/>
    </source>
</evidence>
<name>A0A4R5V1H6_9RHOB</name>
<evidence type="ECO:0000256" key="3">
    <source>
        <dbReference type="ARBA" id="ARBA00022475"/>
    </source>
</evidence>
<feature type="transmembrane region" description="Helical" evidence="7">
    <location>
        <begin position="226"/>
        <end position="248"/>
    </location>
</feature>
<dbReference type="PANTHER" id="PTHR43005">
    <property type="entry name" value="BLR7065 PROTEIN"/>
    <property type="match status" value="1"/>
</dbReference>